<keyword evidence="3" id="KW-1185">Reference proteome</keyword>
<dbReference type="InterPro" id="IPR014819">
    <property type="entry name" value="PriCT_2"/>
</dbReference>
<feature type="domain" description="Primase C-terminal 2" evidence="1">
    <location>
        <begin position="213"/>
        <end position="290"/>
    </location>
</feature>
<organism evidence="2 3">
    <name type="scientific">Aliiruegeria lutimaris</name>
    <dbReference type="NCBI Taxonomy" id="571298"/>
    <lineage>
        <taxon>Bacteria</taxon>
        <taxon>Pseudomonadati</taxon>
        <taxon>Pseudomonadota</taxon>
        <taxon>Alphaproteobacteria</taxon>
        <taxon>Rhodobacterales</taxon>
        <taxon>Roseobacteraceae</taxon>
        <taxon>Aliiruegeria</taxon>
    </lineage>
</organism>
<dbReference type="OrthoDB" id="7833124at2"/>
<dbReference type="Pfam" id="PF08707">
    <property type="entry name" value="PriCT_2"/>
    <property type="match status" value="1"/>
</dbReference>
<proteinExistence type="predicted"/>
<reference evidence="2 3" key="1">
    <citation type="submission" date="2016-10" db="EMBL/GenBank/DDBJ databases">
        <authorList>
            <person name="de Groot N.N."/>
        </authorList>
    </citation>
    <scope>NUCLEOTIDE SEQUENCE [LARGE SCALE GENOMIC DNA]</scope>
    <source>
        <strain evidence="2 3">DSM 25294</strain>
    </source>
</reference>
<dbReference type="AlphaFoldDB" id="A0A1G9ESC7"/>
<evidence type="ECO:0000259" key="1">
    <source>
        <dbReference type="Pfam" id="PF08707"/>
    </source>
</evidence>
<dbReference type="STRING" id="571298.SAMN04488026_105413"/>
<protein>
    <submittedName>
        <fullName evidence="2">Primase C terminal 2 (PriCT-2)</fullName>
    </submittedName>
</protein>
<sequence length="314" mass="35823">MISSPIFDAARIEKNWGLFRLQENGPRLDKIPQHPETVTNVDRRESAVLTYRDAVDRRDSHNDLFDLDPYSSGALVLGYLPREGSAMVAGDLDKCAEAGKLQRRGQSLLQRHEGYAEISPSLTGVRTLAGRPSGGFWNRETKSVGYYGSDRVMITVTELVLPGHEIILPASAFMRTMMNVLERREEERKAEIKVNPDAWFWKLSEEDQITCAAEMVAVLPAGWRRDYHQWLEVGFSLHRGGDHLLIVWDVWSRQVQPKHLYGGTEKKWQSGMRQPADQKPRTMGSLIRDALRFGWSGATKWRKKAMMTILRSKT</sequence>
<name>A0A1G9ESC7_9RHOB</name>
<evidence type="ECO:0000313" key="2">
    <source>
        <dbReference type="EMBL" id="SDK79046.1"/>
    </source>
</evidence>
<dbReference type="EMBL" id="FNEK01000054">
    <property type="protein sequence ID" value="SDK79046.1"/>
    <property type="molecule type" value="Genomic_DNA"/>
</dbReference>
<dbReference type="GO" id="GO:0016817">
    <property type="term" value="F:hydrolase activity, acting on acid anhydrides"/>
    <property type="evidence" value="ECO:0007669"/>
    <property type="project" value="InterPro"/>
</dbReference>
<dbReference type="Proteomes" id="UP000199382">
    <property type="component" value="Unassembled WGS sequence"/>
</dbReference>
<gene>
    <name evidence="2" type="ORF">SAMN04488026_105413</name>
</gene>
<dbReference type="RefSeq" id="WP_093161369.1">
    <property type="nucleotide sequence ID" value="NZ_FNEK01000054.1"/>
</dbReference>
<evidence type="ECO:0000313" key="3">
    <source>
        <dbReference type="Proteomes" id="UP000199382"/>
    </source>
</evidence>
<accession>A0A1G9ESC7</accession>